<evidence type="ECO:0000313" key="5">
    <source>
        <dbReference type="EMBL" id="KAG5655601.1"/>
    </source>
</evidence>
<dbReference type="InterPro" id="IPR007219">
    <property type="entry name" value="XnlR_reg_dom"/>
</dbReference>
<keyword evidence="6" id="KW-1185">Reference proteome</keyword>
<sequence length="713" mass="76973">MHKRGLRPGYVRAIEVLLGLVFTTVEGSESYVYGLLQGQIQQTPVQTRGSEAKESDISAEYLLEAWRKGSVAEEVGKLLSPEGVEDEDDGTDSTQHFDTKVSEALALFLSTRGGETGAPLTPMNTDTTPHDVMAFDTPTTSVTAPPTSSFTEVSPQISISHPPEPATSHGMRPSSSISELPKNWPFLLDLYFETTHSWFPISQKHELLRTAYKLANSTSTTSVDLPSTGDIAFLQAVLLFASHQTTFISDSFKSAQSGNHDGTFDIRSSQDLVQTSLFADPSMYELGHVRAFLVLALFDMDQKLWSAAWVNIGRAIYTVTSIGLVDKNSIAASSISEDNVKRTLLGCMTLETIISSQLNTLPFFQSSDILSAGLLLIDGMEEWEPWQPKIIIPTATAQPLQGCSSHVPGHVISTFNRLLLVIASLNELTCQKGNPQTEETLLEIIRGCEQNLEGLSDPRTTADPSPQTLSLWVASIATLETASAALLVLNGTTGERPGSYLVSLTMLVSLVKKRVQSIGRHSIPPVVEACLGLLQQALVHQSLLYVGTDFEIDFNLLKKAIAGCFALLHEPLDGEMQLDATYNPQPNLVNTGRNSLQSSQPVVADTLIPPIISIPSDTSSANLNLDTLLGAMDSTMSPNHPGQTSQTPGLTKGVASEPLGTALGDGMGDDGLFDSLASLDSTEWLANPPEFMQHLGFLEKPPDNFESIFDTGL</sequence>
<feature type="chain" id="PRO_5040284741" description="Xylanolytic transcriptional activator regulatory domain-containing protein" evidence="3">
    <location>
        <begin position="28"/>
        <end position="713"/>
    </location>
</feature>
<evidence type="ECO:0000256" key="2">
    <source>
        <dbReference type="SAM" id="MobiDB-lite"/>
    </source>
</evidence>
<evidence type="ECO:0000256" key="1">
    <source>
        <dbReference type="ARBA" id="ARBA00023242"/>
    </source>
</evidence>
<protein>
    <recommendedName>
        <fullName evidence="4">Xylanolytic transcriptional activator regulatory domain-containing protein</fullName>
    </recommendedName>
</protein>
<dbReference type="GO" id="GO:0003677">
    <property type="term" value="F:DNA binding"/>
    <property type="evidence" value="ECO:0007669"/>
    <property type="project" value="InterPro"/>
</dbReference>
<organism evidence="5 6">
    <name type="scientific">Fusarium avenaceum</name>
    <dbReference type="NCBI Taxonomy" id="40199"/>
    <lineage>
        <taxon>Eukaryota</taxon>
        <taxon>Fungi</taxon>
        <taxon>Dikarya</taxon>
        <taxon>Ascomycota</taxon>
        <taxon>Pezizomycotina</taxon>
        <taxon>Sordariomycetes</taxon>
        <taxon>Hypocreomycetidae</taxon>
        <taxon>Hypocreales</taxon>
        <taxon>Nectriaceae</taxon>
        <taxon>Fusarium</taxon>
        <taxon>Fusarium tricinctum species complex</taxon>
    </lineage>
</organism>
<dbReference type="GO" id="GO:0008270">
    <property type="term" value="F:zinc ion binding"/>
    <property type="evidence" value="ECO:0007669"/>
    <property type="project" value="InterPro"/>
</dbReference>
<evidence type="ECO:0000259" key="4">
    <source>
        <dbReference type="Pfam" id="PF04082"/>
    </source>
</evidence>
<dbReference type="AlphaFoldDB" id="A0A9P7KJZ6"/>
<dbReference type="InterPro" id="IPR052783">
    <property type="entry name" value="Metabolic/Drug-Res_Regulator"/>
</dbReference>
<dbReference type="GO" id="GO:0006351">
    <property type="term" value="P:DNA-templated transcription"/>
    <property type="evidence" value="ECO:0007669"/>
    <property type="project" value="InterPro"/>
</dbReference>
<proteinExistence type="predicted"/>
<comment type="caution">
    <text evidence="5">The sequence shown here is derived from an EMBL/GenBank/DDBJ whole genome shotgun (WGS) entry which is preliminary data.</text>
</comment>
<feature type="domain" description="Xylanolytic transcriptional activator regulatory" evidence="4">
    <location>
        <begin position="188"/>
        <end position="388"/>
    </location>
</feature>
<evidence type="ECO:0000313" key="6">
    <source>
        <dbReference type="Proteomes" id="UP000782241"/>
    </source>
</evidence>
<dbReference type="PANTHER" id="PTHR47655">
    <property type="entry name" value="QUINIC ACID UTILIZATION ACTIVATOR"/>
    <property type="match status" value="1"/>
</dbReference>
<reference evidence="5" key="1">
    <citation type="submission" date="2021-04" db="EMBL/GenBank/DDBJ databases">
        <title>Draft genome of Fusarium avenaceum strain F156N33, isolated from an atmospheric sample in Virginia.</title>
        <authorList>
            <person name="Yang S."/>
            <person name="Vinatzer B.A."/>
            <person name="Coleman J."/>
        </authorList>
    </citation>
    <scope>NUCLEOTIDE SEQUENCE</scope>
    <source>
        <strain evidence="5">F156N33</strain>
    </source>
</reference>
<dbReference type="GO" id="GO:0003700">
    <property type="term" value="F:DNA-binding transcription factor activity"/>
    <property type="evidence" value="ECO:0007669"/>
    <property type="project" value="TreeGrafter"/>
</dbReference>
<name>A0A9P7KJZ6_9HYPO</name>
<feature type="signal peptide" evidence="3">
    <location>
        <begin position="1"/>
        <end position="27"/>
    </location>
</feature>
<accession>A0A9P7KJZ6</accession>
<feature type="compositionally biased region" description="Low complexity" evidence="2">
    <location>
        <begin position="140"/>
        <end position="151"/>
    </location>
</feature>
<feature type="region of interest" description="Disordered" evidence="2">
    <location>
        <begin position="140"/>
        <end position="174"/>
    </location>
</feature>
<gene>
    <name evidence="5" type="ORF">KAF25_003938</name>
</gene>
<keyword evidence="1" id="KW-0539">Nucleus</keyword>
<dbReference type="CDD" id="cd12148">
    <property type="entry name" value="fungal_TF_MHR"/>
    <property type="match status" value="1"/>
</dbReference>
<dbReference type="GO" id="GO:0045944">
    <property type="term" value="P:positive regulation of transcription by RNA polymerase II"/>
    <property type="evidence" value="ECO:0007669"/>
    <property type="project" value="TreeGrafter"/>
</dbReference>
<evidence type="ECO:0000256" key="3">
    <source>
        <dbReference type="SAM" id="SignalP"/>
    </source>
</evidence>
<keyword evidence="3" id="KW-0732">Signal</keyword>
<dbReference type="PANTHER" id="PTHR47655:SF2">
    <property type="entry name" value="QUINIC ACID UTILIZATION ACTIVATOR"/>
    <property type="match status" value="1"/>
</dbReference>
<dbReference type="EMBL" id="JAGPUO010000028">
    <property type="protein sequence ID" value="KAG5655601.1"/>
    <property type="molecule type" value="Genomic_DNA"/>
</dbReference>
<dbReference type="Proteomes" id="UP000782241">
    <property type="component" value="Unassembled WGS sequence"/>
</dbReference>
<dbReference type="Pfam" id="PF04082">
    <property type="entry name" value="Fungal_trans"/>
    <property type="match status" value="1"/>
</dbReference>